<sequence length="94" mass="11387">MNFSDYNEMSEEYLDDMHHDMTFEYIHIDREELRLMWGMCRDKYDKAIMMSNWHGVKEEGKKLAEYQVAFMNKCEQVVSSYMKSAPTWVDIILK</sequence>
<evidence type="ECO:0000313" key="1">
    <source>
        <dbReference type="EMBL" id="KGJ87642.1"/>
    </source>
</evidence>
<organism evidence="1 2">
    <name type="scientific">Colwellia psychrerythraea</name>
    <name type="common">Vibrio psychroerythus</name>
    <dbReference type="NCBI Taxonomy" id="28229"/>
    <lineage>
        <taxon>Bacteria</taxon>
        <taxon>Pseudomonadati</taxon>
        <taxon>Pseudomonadota</taxon>
        <taxon>Gammaproteobacteria</taxon>
        <taxon>Alteromonadales</taxon>
        <taxon>Colwelliaceae</taxon>
        <taxon>Colwellia</taxon>
    </lineage>
</organism>
<accession>A0A099KCB2</accession>
<dbReference type="Proteomes" id="UP000029843">
    <property type="component" value="Unassembled WGS sequence"/>
</dbReference>
<dbReference type="PATRIC" id="fig|28229.4.peg.3745"/>
<dbReference type="EMBL" id="JQED01000053">
    <property type="protein sequence ID" value="KGJ87642.1"/>
    <property type="molecule type" value="Genomic_DNA"/>
</dbReference>
<comment type="caution">
    <text evidence="1">The sequence shown here is derived from an EMBL/GenBank/DDBJ whole genome shotgun (WGS) entry which is preliminary data.</text>
</comment>
<dbReference type="AlphaFoldDB" id="A0A099KCB2"/>
<protein>
    <submittedName>
        <fullName evidence="1">Uncharacterized protein</fullName>
    </submittedName>
</protein>
<proteinExistence type="predicted"/>
<name>A0A099KCB2_COLPS</name>
<evidence type="ECO:0000313" key="2">
    <source>
        <dbReference type="Proteomes" id="UP000029843"/>
    </source>
</evidence>
<dbReference type="RefSeq" id="WP_033095340.1">
    <property type="nucleotide sequence ID" value="NZ_JQED01000053.1"/>
</dbReference>
<gene>
    <name evidence="1" type="ORF">ND2E_4380</name>
</gene>
<reference evidence="1 2" key="1">
    <citation type="submission" date="2014-08" db="EMBL/GenBank/DDBJ databases">
        <title>Genomic and Phenotypic Diversity of Colwellia psychrerythraea strains from Disparate Marine Basins.</title>
        <authorList>
            <person name="Techtmann S.M."/>
            <person name="Stelling S.C."/>
            <person name="Utturkar S.M."/>
            <person name="Alshibli N."/>
            <person name="Harris A."/>
            <person name="Brown S.D."/>
            <person name="Hazen T.C."/>
        </authorList>
    </citation>
    <scope>NUCLEOTIDE SEQUENCE [LARGE SCALE GENOMIC DNA]</scope>
    <source>
        <strain evidence="1 2">ND2E</strain>
    </source>
</reference>